<proteinExistence type="predicted"/>
<dbReference type="Proteomes" id="UP000076727">
    <property type="component" value="Unassembled WGS sequence"/>
</dbReference>
<feature type="region of interest" description="Disordered" evidence="1">
    <location>
        <begin position="136"/>
        <end position="176"/>
    </location>
</feature>
<organism evidence="2 3">
    <name type="scientific">Daedalea quercina L-15889</name>
    <dbReference type="NCBI Taxonomy" id="1314783"/>
    <lineage>
        <taxon>Eukaryota</taxon>
        <taxon>Fungi</taxon>
        <taxon>Dikarya</taxon>
        <taxon>Basidiomycota</taxon>
        <taxon>Agaricomycotina</taxon>
        <taxon>Agaricomycetes</taxon>
        <taxon>Polyporales</taxon>
        <taxon>Fomitopsis</taxon>
    </lineage>
</organism>
<keyword evidence="3" id="KW-1185">Reference proteome</keyword>
<evidence type="ECO:0000313" key="2">
    <source>
        <dbReference type="EMBL" id="KZT66569.1"/>
    </source>
</evidence>
<evidence type="ECO:0000256" key="1">
    <source>
        <dbReference type="SAM" id="MobiDB-lite"/>
    </source>
</evidence>
<sequence length="379" mass="40566">MAWKRMFSFRATAGQDRPTARRSNAATHPSFDSNISAAKGPAMSDAASVSTTATGVSFSSRTQHRKAIVGRDAQPRDRSAHASVDGQASRPRSLDLSLPASDGLQARSSHSAESLLLFNHSDDSRSTLSLPFSYRSLRGDARPPTPTDAAAASKSADTLPRSRPRPKPRAKRRENTSYSCFMTPLVFTTANPYVMPPAAPPSTPLSTAGSLVAPAQSRVSAEGTPVRDAAPPSASIEEPESEPELPPAIIFKKITGTSRRRLFSRPSADGLTTAPSPGTGSTPPALARWRSQEHPRPPTTSSAFRPTRTQVDTRAGGDDANGLRSVVAPSAATLPENASVAAEERRLHIAVTKVKLDREVREERDVDDVLPKLRMLRAR</sequence>
<feature type="compositionally biased region" description="Low complexity" evidence="1">
    <location>
        <begin position="147"/>
        <end position="158"/>
    </location>
</feature>
<dbReference type="OrthoDB" id="10545051at2759"/>
<gene>
    <name evidence="2" type="ORF">DAEQUDRAFT_767917</name>
</gene>
<feature type="region of interest" description="Disordered" evidence="1">
    <location>
        <begin position="1"/>
        <end position="100"/>
    </location>
</feature>
<reference evidence="2 3" key="1">
    <citation type="journal article" date="2016" name="Mol. Biol. Evol.">
        <title>Comparative Genomics of Early-Diverging Mushroom-Forming Fungi Provides Insights into the Origins of Lignocellulose Decay Capabilities.</title>
        <authorList>
            <person name="Nagy L.G."/>
            <person name="Riley R."/>
            <person name="Tritt A."/>
            <person name="Adam C."/>
            <person name="Daum C."/>
            <person name="Floudas D."/>
            <person name="Sun H."/>
            <person name="Yadav J.S."/>
            <person name="Pangilinan J."/>
            <person name="Larsson K.H."/>
            <person name="Matsuura K."/>
            <person name="Barry K."/>
            <person name="Labutti K."/>
            <person name="Kuo R."/>
            <person name="Ohm R.A."/>
            <person name="Bhattacharya S.S."/>
            <person name="Shirouzu T."/>
            <person name="Yoshinaga Y."/>
            <person name="Martin F.M."/>
            <person name="Grigoriev I.V."/>
            <person name="Hibbett D.S."/>
        </authorList>
    </citation>
    <scope>NUCLEOTIDE SEQUENCE [LARGE SCALE GENOMIC DNA]</scope>
    <source>
        <strain evidence="2 3">L-15889</strain>
    </source>
</reference>
<feature type="compositionally biased region" description="Polar residues" evidence="1">
    <location>
        <begin position="299"/>
        <end position="312"/>
    </location>
</feature>
<name>A0A165N675_9APHY</name>
<dbReference type="AlphaFoldDB" id="A0A165N675"/>
<feature type="compositionally biased region" description="Basic residues" evidence="1">
    <location>
        <begin position="162"/>
        <end position="172"/>
    </location>
</feature>
<protein>
    <submittedName>
        <fullName evidence="2">Uncharacterized protein</fullName>
    </submittedName>
</protein>
<feature type="compositionally biased region" description="Low complexity" evidence="1">
    <location>
        <begin position="272"/>
        <end position="285"/>
    </location>
</feature>
<evidence type="ECO:0000313" key="3">
    <source>
        <dbReference type="Proteomes" id="UP000076727"/>
    </source>
</evidence>
<feature type="compositionally biased region" description="Polar residues" evidence="1">
    <location>
        <begin position="21"/>
        <end position="36"/>
    </location>
</feature>
<accession>A0A165N675</accession>
<dbReference type="EMBL" id="KV429087">
    <property type="protein sequence ID" value="KZT66569.1"/>
    <property type="molecule type" value="Genomic_DNA"/>
</dbReference>
<feature type="compositionally biased region" description="Polar residues" evidence="1">
    <location>
        <begin position="47"/>
        <end position="61"/>
    </location>
</feature>
<feature type="region of interest" description="Disordered" evidence="1">
    <location>
        <begin position="201"/>
        <end position="341"/>
    </location>
</feature>